<reference evidence="7 8" key="1">
    <citation type="submission" date="2020-05" db="EMBL/GenBank/DDBJ databases">
        <authorList>
            <person name="Whitworth D."/>
        </authorList>
    </citation>
    <scope>NUCLEOTIDE SEQUENCE [LARGE SCALE GENOMIC DNA]</scope>
    <source>
        <strain evidence="7 8">AM005</strain>
    </source>
</reference>
<dbReference type="Proteomes" id="UP000533080">
    <property type="component" value="Unassembled WGS sequence"/>
</dbReference>
<dbReference type="PANTHER" id="PTHR20855">
    <property type="entry name" value="ADIPOR/PROGESTIN RECEPTOR-RELATED"/>
    <property type="match status" value="1"/>
</dbReference>
<keyword evidence="4 6" id="KW-0472">Membrane</keyword>
<feature type="transmembrane region" description="Helical" evidence="6">
    <location>
        <begin position="120"/>
        <end position="136"/>
    </location>
</feature>
<feature type="transmembrane region" description="Helical" evidence="6">
    <location>
        <begin position="142"/>
        <end position="163"/>
    </location>
</feature>
<dbReference type="GO" id="GO:0046872">
    <property type="term" value="F:metal ion binding"/>
    <property type="evidence" value="ECO:0007669"/>
    <property type="project" value="UniProtKB-KW"/>
</dbReference>
<feature type="transmembrane region" description="Helical" evidence="6">
    <location>
        <begin position="200"/>
        <end position="217"/>
    </location>
</feature>
<dbReference type="PANTHER" id="PTHR20855:SF3">
    <property type="entry name" value="LD03007P"/>
    <property type="match status" value="1"/>
</dbReference>
<proteinExistence type="predicted"/>
<feature type="transmembrane region" description="Helical" evidence="6">
    <location>
        <begin position="55"/>
        <end position="75"/>
    </location>
</feature>
<dbReference type="AlphaFoldDB" id="A0A7Y4IK05"/>
<evidence type="ECO:0000256" key="4">
    <source>
        <dbReference type="ARBA" id="ARBA00023136"/>
    </source>
</evidence>
<feature type="binding site" evidence="5">
    <location>
        <position position="231"/>
    </location>
    <ligand>
        <name>Zn(2+)</name>
        <dbReference type="ChEBI" id="CHEBI:29105"/>
    </ligand>
</feature>
<feature type="binding site" evidence="5">
    <location>
        <position position="235"/>
    </location>
    <ligand>
        <name>Zn(2+)</name>
        <dbReference type="ChEBI" id="CHEBI:29105"/>
    </ligand>
</feature>
<organism evidence="7 8">
    <name type="scientific">Myxococcus xanthus</name>
    <dbReference type="NCBI Taxonomy" id="34"/>
    <lineage>
        <taxon>Bacteria</taxon>
        <taxon>Pseudomonadati</taxon>
        <taxon>Myxococcota</taxon>
        <taxon>Myxococcia</taxon>
        <taxon>Myxococcales</taxon>
        <taxon>Cystobacterineae</taxon>
        <taxon>Myxococcaceae</taxon>
        <taxon>Myxococcus</taxon>
    </lineage>
</organism>
<feature type="transmembrane region" description="Helical" evidence="6">
    <location>
        <begin position="229"/>
        <end position="249"/>
    </location>
</feature>
<keyword evidence="5" id="KW-0479">Metal-binding</keyword>
<keyword evidence="5" id="KW-0862">Zinc</keyword>
<dbReference type="InterPro" id="IPR004254">
    <property type="entry name" value="AdipoR/HlyIII-related"/>
</dbReference>
<protein>
    <submittedName>
        <fullName evidence="7">Hemolysin III</fullName>
    </submittedName>
</protein>
<feature type="binding site" evidence="5">
    <location>
        <position position="102"/>
    </location>
    <ligand>
        <name>Zn(2+)</name>
        <dbReference type="ChEBI" id="CHEBI:29105"/>
    </ligand>
</feature>
<evidence type="ECO:0000313" key="8">
    <source>
        <dbReference type="Proteomes" id="UP000533080"/>
    </source>
</evidence>
<evidence type="ECO:0000313" key="7">
    <source>
        <dbReference type="EMBL" id="NOJ80673.1"/>
    </source>
</evidence>
<dbReference type="EMBL" id="JABFNT010000064">
    <property type="protein sequence ID" value="NOJ80673.1"/>
    <property type="molecule type" value="Genomic_DNA"/>
</dbReference>
<evidence type="ECO:0000256" key="5">
    <source>
        <dbReference type="PIRSR" id="PIRSR604254-1"/>
    </source>
</evidence>
<dbReference type="RefSeq" id="WP_171442853.1">
    <property type="nucleotide sequence ID" value="NZ_JABFNS010000067.1"/>
</dbReference>
<feature type="transmembrane region" description="Helical" evidence="6">
    <location>
        <begin position="81"/>
        <end position="99"/>
    </location>
</feature>
<name>A0A7Y4IK05_MYXXA</name>
<gene>
    <name evidence="7" type="ORF">HNV28_20470</name>
</gene>
<accession>A0A7Y4IK05</accession>
<keyword evidence="3 6" id="KW-1133">Transmembrane helix</keyword>
<evidence type="ECO:0000256" key="6">
    <source>
        <dbReference type="SAM" id="Phobius"/>
    </source>
</evidence>
<comment type="caution">
    <text evidence="7">The sequence shown here is derived from an EMBL/GenBank/DDBJ whole genome shotgun (WGS) entry which is preliminary data.</text>
</comment>
<comment type="subcellular location">
    <subcellularLocation>
        <location evidence="1">Membrane</location>
        <topology evidence="1">Multi-pass membrane protein</topology>
    </subcellularLocation>
</comment>
<evidence type="ECO:0000256" key="3">
    <source>
        <dbReference type="ARBA" id="ARBA00022989"/>
    </source>
</evidence>
<evidence type="ECO:0000256" key="1">
    <source>
        <dbReference type="ARBA" id="ARBA00004141"/>
    </source>
</evidence>
<dbReference type="GO" id="GO:0016020">
    <property type="term" value="C:membrane"/>
    <property type="evidence" value="ECO:0007669"/>
    <property type="project" value="UniProtKB-SubCell"/>
</dbReference>
<keyword evidence="2 6" id="KW-0812">Transmembrane</keyword>
<sequence length="256" mass="27322">MPLDARALRASEAGRDVPRADARVTCDDYEQVMASPDGTDTLLLIESVKPRLRGVSHAVAFVAALLGCIQLALLPARGPQYLADLVFGGSLVLMFGVSATYHRFTWGLDAYRRIQRLDHAAIYILIAGSFTPMATLDTTGDTSLYLLCLMWIAALTGAGLTLLGVHTSRGLRSALYVALGAVATPVMLRLHQVIGGGRVAWLVVGGVLYAVGAVIYARRWPDPIPTVFGYHEIFHLLVVAAAGVHYAVILDIVGGA</sequence>
<evidence type="ECO:0000256" key="2">
    <source>
        <dbReference type="ARBA" id="ARBA00022692"/>
    </source>
</evidence>
<feature type="transmembrane region" description="Helical" evidence="6">
    <location>
        <begin position="175"/>
        <end position="194"/>
    </location>
</feature>
<dbReference type="Pfam" id="PF03006">
    <property type="entry name" value="HlyIII"/>
    <property type="match status" value="1"/>
</dbReference>